<dbReference type="InterPro" id="IPR036615">
    <property type="entry name" value="Mur_ligase_C_dom_sf"/>
</dbReference>
<dbReference type="GO" id="GO:0005829">
    <property type="term" value="C:cytosol"/>
    <property type="evidence" value="ECO:0007669"/>
    <property type="project" value="TreeGrafter"/>
</dbReference>
<protein>
    <recommendedName>
        <fullName evidence="7">Dihydrofolate synthetase</fullName>
        <ecNumber evidence="7">6.3.2.12</ecNumber>
    </recommendedName>
</protein>
<evidence type="ECO:0000256" key="4">
    <source>
        <dbReference type="ARBA" id="ARBA00022741"/>
    </source>
</evidence>
<keyword evidence="2 7" id="KW-0436">Ligase</keyword>
<dbReference type="Pfam" id="PF08245">
    <property type="entry name" value="Mur_ligase_M"/>
    <property type="match status" value="1"/>
</dbReference>
<proteinExistence type="inferred from homology"/>
<dbReference type="PANTHER" id="PTHR11136:SF0">
    <property type="entry name" value="DIHYDROFOLATE SYNTHETASE-RELATED"/>
    <property type="match status" value="1"/>
</dbReference>
<dbReference type="GO" id="GO:0046872">
    <property type="term" value="F:metal ion binding"/>
    <property type="evidence" value="ECO:0007669"/>
    <property type="project" value="UniProtKB-KW"/>
</dbReference>
<dbReference type="Gene3D" id="3.40.1190.10">
    <property type="entry name" value="Mur-like, catalytic domain"/>
    <property type="match status" value="1"/>
</dbReference>
<organism evidence="9 10">
    <name type="scientific">Rozella allomycis (strain CSF55)</name>
    <dbReference type="NCBI Taxonomy" id="988480"/>
    <lineage>
        <taxon>Eukaryota</taxon>
        <taxon>Fungi</taxon>
        <taxon>Fungi incertae sedis</taxon>
        <taxon>Cryptomycota</taxon>
        <taxon>Cryptomycota incertae sedis</taxon>
        <taxon>Rozella</taxon>
    </lineage>
</organism>
<dbReference type="PANTHER" id="PTHR11136">
    <property type="entry name" value="FOLYLPOLYGLUTAMATE SYNTHASE-RELATED"/>
    <property type="match status" value="1"/>
</dbReference>
<evidence type="ECO:0000256" key="7">
    <source>
        <dbReference type="PIRNR" id="PIRNR001563"/>
    </source>
</evidence>
<evidence type="ECO:0000313" key="10">
    <source>
        <dbReference type="Proteomes" id="UP000281549"/>
    </source>
</evidence>
<evidence type="ECO:0000313" key="9">
    <source>
        <dbReference type="EMBL" id="RKP21646.1"/>
    </source>
</evidence>
<keyword evidence="3" id="KW-0479">Metal-binding</keyword>
<dbReference type="GO" id="GO:0005739">
    <property type="term" value="C:mitochondrion"/>
    <property type="evidence" value="ECO:0007669"/>
    <property type="project" value="TreeGrafter"/>
</dbReference>
<dbReference type="PIRSF" id="PIRSF001563">
    <property type="entry name" value="Folylpolyglu_synth"/>
    <property type="match status" value="1"/>
</dbReference>
<evidence type="ECO:0000256" key="5">
    <source>
        <dbReference type="ARBA" id="ARBA00022840"/>
    </source>
</evidence>
<evidence type="ECO:0000256" key="6">
    <source>
        <dbReference type="ARBA" id="ARBA00022842"/>
    </source>
</evidence>
<dbReference type="GO" id="GO:0005524">
    <property type="term" value="F:ATP binding"/>
    <property type="evidence" value="ECO:0007669"/>
    <property type="project" value="UniProtKB-KW"/>
</dbReference>
<keyword evidence="4 7" id="KW-0547">Nucleotide-binding</keyword>
<dbReference type="NCBIfam" id="TIGR01499">
    <property type="entry name" value="folC"/>
    <property type="match status" value="1"/>
</dbReference>
<dbReference type="InterPro" id="IPR013221">
    <property type="entry name" value="Mur_ligase_cen"/>
</dbReference>
<dbReference type="Gene3D" id="3.90.190.20">
    <property type="entry name" value="Mur ligase, C-terminal domain"/>
    <property type="match status" value="1"/>
</dbReference>
<comment type="pathway">
    <text evidence="7">Cofactor biosynthesis; tetrahydrofolylpolyglutamate biosynthesis.</text>
</comment>
<comment type="catalytic activity">
    <reaction evidence="7">
        <text>7,8-dihydropteroate + L-glutamate + ATP = 7,8-dihydrofolate + ADP + phosphate + H(+)</text>
        <dbReference type="Rhea" id="RHEA:23584"/>
        <dbReference type="ChEBI" id="CHEBI:15378"/>
        <dbReference type="ChEBI" id="CHEBI:17839"/>
        <dbReference type="ChEBI" id="CHEBI:29985"/>
        <dbReference type="ChEBI" id="CHEBI:30616"/>
        <dbReference type="ChEBI" id="CHEBI:43474"/>
        <dbReference type="ChEBI" id="CHEBI:57451"/>
        <dbReference type="ChEBI" id="CHEBI:456216"/>
        <dbReference type="EC" id="6.3.2.12"/>
    </reaction>
</comment>
<keyword evidence="5 7" id="KW-0067">ATP-binding</keyword>
<evidence type="ECO:0000259" key="8">
    <source>
        <dbReference type="Pfam" id="PF08245"/>
    </source>
</evidence>
<dbReference type="GO" id="GO:0008841">
    <property type="term" value="F:dihydrofolate synthase activity"/>
    <property type="evidence" value="ECO:0007669"/>
    <property type="project" value="UniProtKB-EC"/>
</dbReference>
<comment type="similarity">
    <text evidence="1 7">Belongs to the folylpolyglutamate synthase family.</text>
</comment>
<dbReference type="EC" id="6.3.2.12" evidence="7"/>
<dbReference type="PROSITE" id="PS01012">
    <property type="entry name" value="FOLYLPOLYGLU_SYNT_2"/>
    <property type="match status" value="1"/>
</dbReference>
<gene>
    <name evidence="9" type="ORF">ROZALSC1DRAFT_26966</name>
</gene>
<evidence type="ECO:0000256" key="2">
    <source>
        <dbReference type="ARBA" id="ARBA00022598"/>
    </source>
</evidence>
<dbReference type="GO" id="GO:0004326">
    <property type="term" value="F:tetrahydrofolylpolyglutamate synthase activity"/>
    <property type="evidence" value="ECO:0007669"/>
    <property type="project" value="InterPro"/>
</dbReference>
<sequence length="413" mass="46103">MAINLGLERIQKLLNAIGNPQKSFTKIIHVAGTNGKGSVCAFLTDFISESFPDHKIGTFYSPHVKHPSDAIKINNNSCSLDFYLERRKIVENANQFGATLFEIQTATAFLVFKDWKIDVAIVEVGLGGRLDATNVLEGKSLSIITSIGLDHVEFLGNTIESIAREKAGIFANTEKVLIGYQKEPNALKTLKEEAEKHKIENNEMYVINEISCVGGQSIKSDSDILHWRLENNTEYNVACTFLSPICLMNASTALTAFKILYPENELPNVLSLNHFGRYCSTKVNGKEVFVDGAHNRDGLKELSDYIRNTHTSKMIHWIVGFKKGKDYKELLGQFLRVEDKITFVPFDKVIDMPWIACADVHELSNLSLQLYPGISASSAQSINDAIASLNDKEEMIIITGSLYLLSEIEELIY</sequence>
<dbReference type="SUPFAM" id="SSF53623">
    <property type="entry name" value="MurD-like peptide ligases, catalytic domain"/>
    <property type="match status" value="1"/>
</dbReference>
<evidence type="ECO:0000256" key="3">
    <source>
        <dbReference type="ARBA" id="ARBA00022723"/>
    </source>
</evidence>
<dbReference type="InterPro" id="IPR036565">
    <property type="entry name" value="Mur-like_cat_sf"/>
</dbReference>
<dbReference type="UniPathway" id="UPA00850"/>
<dbReference type="AlphaFoldDB" id="A0A4P9YPE7"/>
<feature type="domain" description="Mur ligase central" evidence="8">
    <location>
        <begin position="30"/>
        <end position="255"/>
    </location>
</feature>
<dbReference type="SUPFAM" id="SSF53244">
    <property type="entry name" value="MurD-like peptide ligases, peptide-binding domain"/>
    <property type="match status" value="1"/>
</dbReference>
<keyword evidence="7" id="KW-0554">One-carbon metabolism</keyword>
<reference evidence="10" key="1">
    <citation type="journal article" date="2018" name="Nat. Microbiol.">
        <title>Leveraging single-cell genomics to expand the fungal tree of life.</title>
        <authorList>
            <person name="Ahrendt S.R."/>
            <person name="Quandt C.A."/>
            <person name="Ciobanu D."/>
            <person name="Clum A."/>
            <person name="Salamov A."/>
            <person name="Andreopoulos B."/>
            <person name="Cheng J.F."/>
            <person name="Woyke T."/>
            <person name="Pelin A."/>
            <person name="Henrissat B."/>
            <person name="Reynolds N.K."/>
            <person name="Benny G.L."/>
            <person name="Smith M.E."/>
            <person name="James T.Y."/>
            <person name="Grigoriev I.V."/>
        </authorList>
    </citation>
    <scope>NUCLEOTIDE SEQUENCE [LARGE SCALE GENOMIC DNA]</scope>
    <source>
        <strain evidence="10">CSF55</strain>
    </source>
</reference>
<dbReference type="InterPro" id="IPR018109">
    <property type="entry name" value="Folylpolyglutamate_synth_CS"/>
</dbReference>
<dbReference type="Proteomes" id="UP000281549">
    <property type="component" value="Unassembled WGS sequence"/>
</dbReference>
<accession>A0A4P9YPE7</accession>
<keyword evidence="6" id="KW-0460">Magnesium</keyword>
<dbReference type="EMBL" id="ML004939">
    <property type="protein sequence ID" value="RKP21646.1"/>
    <property type="molecule type" value="Genomic_DNA"/>
</dbReference>
<dbReference type="GO" id="GO:0006730">
    <property type="term" value="P:one-carbon metabolic process"/>
    <property type="evidence" value="ECO:0007669"/>
    <property type="project" value="UniProtKB-KW"/>
</dbReference>
<evidence type="ECO:0000256" key="1">
    <source>
        <dbReference type="ARBA" id="ARBA00008276"/>
    </source>
</evidence>
<name>A0A4P9YPE7_ROZAC</name>
<dbReference type="InterPro" id="IPR001645">
    <property type="entry name" value="Folylpolyglutamate_synth"/>
</dbReference>